<dbReference type="Pfam" id="PF04851">
    <property type="entry name" value="ResIII"/>
    <property type="match status" value="1"/>
</dbReference>
<dbReference type="SUPFAM" id="SSF52540">
    <property type="entry name" value="P-loop containing nucleoside triphosphate hydrolases"/>
    <property type="match status" value="2"/>
</dbReference>
<protein>
    <submittedName>
        <fullName evidence="3">Restriction endonuclease subunit R</fullName>
    </submittedName>
</protein>
<dbReference type="Gene3D" id="3.40.50.300">
    <property type="entry name" value="P-loop containing nucleotide triphosphate hydrolases"/>
    <property type="match status" value="1"/>
</dbReference>
<evidence type="ECO:0000313" key="3">
    <source>
        <dbReference type="EMBL" id="MCM2465951.1"/>
    </source>
</evidence>
<keyword evidence="3" id="KW-0255">Endonuclease</keyword>
<dbReference type="Proteomes" id="UP001523230">
    <property type="component" value="Unassembled WGS sequence"/>
</dbReference>
<evidence type="ECO:0000259" key="2">
    <source>
        <dbReference type="SMART" id="SM00487"/>
    </source>
</evidence>
<comment type="caution">
    <text evidence="3">The sequence shown here is derived from an EMBL/GenBank/DDBJ whole genome shotgun (WGS) entry which is preliminary data.</text>
</comment>
<dbReference type="SMART" id="SM00487">
    <property type="entry name" value="DEXDc"/>
    <property type="match status" value="1"/>
</dbReference>
<evidence type="ECO:0000313" key="4">
    <source>
        <dbReference type="Proteomes" id="UP001523230"/>
    </source>
</evidence>
<accession>A0ABD4TFU1</accession>
<dbReference type="GO" id="GO:0120545">
    <property type="term" value="F:nucleic acid conformation isomerase activity"/>
    <property type="evidence" value="ECO:0007669"/>
    <property type="project" value="UniProtKB-ARBA"/>
</dbReference>
<dbReference type="AlphaFoldDB" id="A0ABD4TFU1"/>
<dbReference type="InterPro" id="IPR027417">
    <property type="entry name" value="P-loop_NTPase"/>
</dbReference>
<sequence>MRRSSPTRSSESSPIPVFSTSTATASHLGQRPSSPSSRNAWGHEGVAAQRGRKRGQTPGQSSKEGKLRPWLVKCAFAYRLFGMKSFQDFQGTLAGVEEGEGEDGHTHYYHVLKSDTRFRKDASVTLDELRNYDDNVVRHMHRINAHRDVPINLKYYQWLAALFTEAYLDRYFQSPGKLASLVEESVKEYIKETSSSVLDPYEYYERYMPGMDDLRKCAYWMATGSGKTFLIHLAYLQFQHYNRGPHRLDIDRILLITPNRDLTAQHLREMKKSGIPCTEFDATGLGGYFQRQSEEAVNVIEITRFTEDKQDGGLKRVDIESFGRKNLVFVDEAHKGSGGEKWKMFRREVAREGFTFEYSATFGQAAASGGDNDNLTEFAKTILFDYSYPHFYNDGYGKEYRILNVNKSTYETDRVLLANLLTYYEQKLVFEDIKDVATAEYNIADPLWIFVGSKVNVSGTKSDVLTVVRFLQKVLNERDWLVRTIDEFLQGKSGLLHEKTKHDLFSPAYPEQRLRYLRERGLNAEEIYGDMLGRIFRCAEAAGLTLVLLKNTDGEIGLKSGDNDFFGEIYVGDATKFIKIVEEHEPQIDIERIDHPSLFRAIDAPDSTVNVLIGAKKFIEGWDCYRVSCMGLINIGKSEGTEIIQLFGRGVRLKGRNNSLKRSTNDAGDQPLNLPLLETLNIFGVDAKYIGYLREFLTIEGVDDYKTVERQIAIKVCENHLREGLLIPHWEKTGFERKRRFVLARDHIVPVKVDLLAKVESEDSVYYEGLEADSRPDPVSIDPRYLVLVDWDVVYFTLLEHKGSKGWKNMVFDKTLLREIIEDPGCYTLYCADHVVRPQSFEDVQKLQDVIVLVLKKSLQVAYSRQKNAWMMETIRIEHLSESHGNFEFKKYVVKVHENKTDVIEAIDALVQQVDRIYADGNTKFVTNVFFRNHLYQPLLAKTSKASSKIAAISPEGLNDGEEKLVQGIKNYIDEHADLFDGKKVYLLRNIPKTGVGFYKNSWFYPDFIMWVVDDSKQHIVFIEPHGMVFSSGPEDEKVQLAEDIKEIERKINATYRNKGIECGVSLDSFIISVSQPGAVAEPYLYKTKEQRKKYHVLSLYQSDFIGELFEFVLS</sequence>
<proteinExistence type="predicted"/>
<feature type="region of interest" description="Disordered" evidence="1">
    <location>
        <begin position="1"/>
        <end position="64"/>
    </location>
</feature>
<keyword evidence="3" id="KW-0540">Nuclease</keyword>
<feature type="domain" description="Helicase ATP-binding" evidence="2">
    <location>
        <begin position="196"/>
        <end position="391"/>
    </location>
</feature>
<gene>
    <name evidence="3" type="ORF">DIC75_06415</name>
</gene>
<evidence type="ECO:0000256" key="1">
    <source>
        <dbReference type="SAM" id="MobiDB-lite"/>
    </source>
</evidence>
<dbReference type="GO" id="GO:0140097">
    <property type="term" value="F:catalytic activity, acting on DNA"/>
    <property type="evidence" value="ECO:0007669"/>
    <property type="project" value="UniProtKB-ARBA"/>
</dbReference>
<feature type="compositionally biased region" description="Polar residues" evidence="1">
    <location>
        <begin position="18"/>
        <end position="39"/>
    </location>
</feature>
<dbReference type="InterPro" id="IPR014001">
    <property type="entry name" value="Helicase_ATP-bd"/>
</dbReference>
<feature type="compositionally biased region" description="Low complexity" evidence="1">
    <location>
        <begin position="1"/>
        <end position="16"/>
    </location>
</feature>
<keyword evidence="3" id="KW-0378">Hydrolase</keyword>
<dbReference type="InterPro" id="IPR006935">
    <property type="entry name" value="Helicase/UvrB_N"/>
</dbReference>
<keyword evidence="4" id="KW-1185">Reference proteome</keyword>
<reference evidence="3 4" key="1">
    <citation type="submission" date="2018-05" db="EMBL/GenBank/DDBJ databases">
        <title>Isolation and characterization of genus Methanoculleus species and their viruses from deep sea marine sediment offshore southwestern Taiwan.</title>
        <authorList>
            <person name="Wei W.-H."/>
            <person name="Chen W.-C."/>
            <person name="Lai M.-C."/>
            <person name="Chen S.-C."/>
        </authorList>
    </citation>
    <scope>NUCLEOTIDE SEQUENCE [LARGE SCALE GENOMIC DNA]</scope>
    <source>
        <strain evidence="3 4">CWC-02</strain>
    </source>
</reference>
<dbReference type="GO" id="GO:0004519">
    <property type="term" value="F:endonuclease activity"/>
    <property type="evidence" value="ECO:0007669"/>
    <property type="project" value="UniProtKB-KW"/>
</dbReference>
<organism evidence="3 4">
    <name type="scientific">Methanoculleus oceani</name>
    <dbReference type="NCBI Taxonomy" id="2184756"/>
    <lineage>
        <taxon>Archaea</taxon>
        <taxon>Methanobacteriati</taxon>
        <taxon>Methanobacteriota</taxon>
        <taxon>Stenosarchaea group</taxon>
        <taxon>Methanomicrobia</taxon>
        <taxon>Methanomicrobiales</taxon>
        <taxon>Methanomicrobiaceae</taxon>
        <taxon>Methanoculleus</taxon>
    </lineage>
</organism>
<name>A0ABD4TFU1_9EURY</name>
<dbReference type="EMBL" id="QFDM01000002">
    <property type="protein sequence ID" value="MCM2465951.1"/>
    <property type="molecule type" value="Genomic_DNA"/>
</dbReference>